<dbReference type="PANTHER" id="PTHR47623">
    <property type="entry name" value="OS09G0287300 PROTEIN"/>
    <property type="match status" value="1"/>
</dbReference>
<dbReference type="EMBL" id="CP006877">
    <property type="protein sequence ID" value="AJD43181.1"/>
    <property type="molecule type" value="Genomic_DNA"/>
</dbReference>
<dbReference type="SUPFAM" id="SSF53254">
    <property type="entry name" value="Phosphoglycerate mutase-like"/>
    <property type="match status" value="1"/>
</dbReference>
<accession>A0A0B4X7L8</accession>
<dbReference type="SMART" id="SM00855">
    <property type="entry name" value="PGAM"/>
    <property type="match status" value="1"/>
</dbReference>
<dbReference type="Proteomes" id="UP000031368">
    <property type="component" value="Chromosome"/>
</dbReference>
<reference evidence="1 2" key="1">
    <citation type="submission" date="2013-11" db="EMBL/GenBank/DDBJ databases">
        <title>Complete genome sequence of Rhizobium gallicum bv. gallicum R602.</title>
        <authorList>
            <person name="Bustos P."/>
            <person name="Santamaria R.I."/>
            <person name="Lozano L."/>
            <person name="Acosta J.L."/>
            <person name="Ormeno-Orrillo E."/>
            <person name="Rogel M.A."/>
            <person name="Romero D."/>
            <person name="Cevallos M.A."/>
            <person name="Martinez-Romero E."/>
            <person name="Gonzalez V."/>
        </authorList>
    </citation>
    <scope>NUCLEOTIDE SEQUENCE [LARGE SCALE GENOMIC DNA]</scope>
    <source>
        <strain evidence="1 2">R602</strain>
    </source>
</reference>
<dbReference type="PANTHER" id="PTHR47623:SF1">
    <property type="entry name" value="OS09G0287300 PROTEIN"/>
    <property type="match status" value="1"/>
</dbReference>
<dbReference type="InterPro" id="IPR029033">
    <property type="entry name" value="His_PPase_superfam"/>
</dbReference>
<dbReference type="RefSeq" id="WP_039846412.1">
    <property type="nucleotide sequence ID" value="NZ_CP006877.1"/>
</dbReference>
<proteinExistence type="predicted"/>
<keyword evidence="2" id="KW-1185">Reference proteome</keyword>
<name>A0A0B4X7L8_9HYPH</name>
<dbReference type="Gene3D" id="3.40.50.1240">
    <property type="entry name" value="Phosphoglycerate mutase-like"/>
    <property type="match status" value="1"/>
</dbReference>
<dbReference type="AlphaFoldDB" id="A0A0B4X7L8"/>
<dbReference type="Pfam" id="PF00300">
    <property type="entry name" value="His_Phos_1"/>
    <property type="match status" value="1"/>
</dbReference>
<gene>
    <name evidence="1" type="ORF">RGR602_CH03883</name>
</gene>
<organism evidence="1 2">
    <name type="scientific">Rhizobium gallicum bv. gallicum R602sp</name>
    <dbReference type="NCBI Taxonomy" id="1041138"/>
    <lineage>
        <taxon>Bacteria</taxon>
        <taxon>Pseudomonadati</taxon>
        <taxon>Pseudomonadota</taxon>
        <taxon>Alphaproteobacteria</taxon>
        <taxon>Hyphomicrobiales</taxon>
        <taxon>Rhizobiaceae</taxon>
        <taxon>Rhizobium/Agrobacterium group</taxon>
        <taxon>Rhizobium</taxon>
    </lineage>
</organism>
<evidence type="ECO:0000313" key="1">
    <source>
        <dbReference type="EMBL" id="AJD43181.1"/>
    </source>
</evidence>
<sequence length="180" mass="19950">MNASKKSSPKSLRLFLLRHAKSAWPDDVADHDRPLAKRGRKAAPLIGAYMTREKLFPELALVSTARRAQETWKRVAKKLSASTVERDVPDLYEASATRIVGLLQKIEPSVRTVMLVGHNPGFQDLANNLVGKGDPEACARLKEKFATAGMAIIAFEEDSWADISPGSGRLERFVTPRELR</sequence>
<dbReference type="KEGG" id="rga:RGR602_CH03883"/>
<dbReference type="CDD" id="cd07067">
    <property type="entry name" value="HP_PGM_like"/>
    <property type="match status" value="1"/>
</dbReference>
<protein>
    <submittedName>
        <fullName evidence="1">Phosphoglycerate mutase protein</fullName>
    </submittedName>
</protein>
<dbReference type="InterPro" id="IPR013078">
    <property type="entry name" value="His_Pase_superF_clade-1"/>
</dbReference>
<evidence type="ECO:0000313" key="2">
    <source>
        <dbReference type="Proteomes" id="UP000031368"/>
    </source>
</evidence>
<dbReference type="HOGENOM" id="CLU_084603_2_3_5"/>